<name>S3DB80_GLAL2</name>
<reference evidence="2 3" key="1">
    <citation type="journal article" date="2013" name="BMC Genomics">
        <title>Genomics-driven discovery of the pneumocandin biosynthetic gene cluster in the fungus Glarea lozoyensis.</title>
        <authorList>
            <person name="Chen L."/>
            <person name="Yue Q."/>
            <person name="Zhang X."/>
            <person name="Xiang M."/>
            <person name="Wang C."/>
            <person name="Li S."/>
            <person name="Che Y."/>
            <person name="Ortiz-Lopez F.J."/>
            <person name="Bills G.F."/>
            <person name="Liu X."/>
            <person name="An Z."/>
        </authorList>
    </citation>
    <scope>NUCLEOTIDE SEQUENCE [LARGE SCALE GENOMIC DNA]</scope>
    <source>
        <strain evidence="3">ATCC 20868 / MF5171</strain>
    </source>
</reference>
<evidence type="ECO:0000313" key="2">
    <source>
        <dbReference type="EMBL" id="EPE34354.1"/>
    </source>
</evidence>
<evidence type="ECO:0000313" key="3">
    <source>
        <dbReference type="Proteomes" id="UP000016922"/>
    </source>
</evidence>
<dbReference type="GeneID" id="19469095"/>
<dbReference type="KEGG" id="glz:GLAREA_10048"/>
<feature type="region of interest" description="Disordered" evidence="1">
    <location>
        <begin position="119"/>
        <end position="177"/>
    </location>
</feature>
<evidence type="ECO:0000256" key="1">
    <source>
        <dbReference type="SAM" id="MobiDB-lite"/>
    </source>
</evidence>
<organism evidence="2 3">
    <name type="scientific">Glarea lozoyensis (strain ATCC 20868 / MF5171)</name>
    <dbReference type="NCBI Taxonomy" id="1116229"/>
    <lineage>
        <taxon>Eukaryota</taxon>
        <taxon>Fungi</taxon>
        <taxon>Dikarya</taxon>
        <taxon>Ascomycota</taxon>
        <taxon>Pezizomycotina</taxon>
        <taxon>Leotiomycetes</taxon>
        <taxon>Helotiales</taxon>
        <taxon>Helotiaceae</taxon>
        <taxon>Glarea</taxon>
    </lineage>
</organism>
<accession>S3DB80</accession>
<dbReference type="HOGENOM" id="CLU_1272405_0_0_1"/>
<keyword evidence="3" id="KW-1185">Reference proteome</keyword>
<dbReference type="AlphaFoldDB" id="S3DB80"/>
<proteinExistence type="predicted"/>
<dbReference type="Proteomes" id="UP000016922">
    <property type="component" value="Unassembled WGS sequence"/>
</dbReference>
<gene>
    <name evidence="2" type="ORF">GLAREA_10048</name>
</gene>
<dbReference type="RefSeq" id="XP_008078289.1">
    <property type="nucleotide sequence ID" value="XM_008080098.1"/>
</dbReference>
<dbReference type="EMBL" id="KE145356">
    <property type="protein sequence ID" value="EPE34354.1"/>
    <property type="molecule type" value="Genomic_DNA"/>
</dbReference>
<protein>
    <submittedName>
        <fullName evidence="2">Uncharacterized protein</fullName>
    </submittedName>
</protein>
<sequence length="217" mass="24122">MSNLDYHKNKALQRDLRQIISRVAFIPETHIREVSAITTEPYSTLEAYRIGLESFTRIDWNWWPMKPLRRQIKGDRIIKWQCDCNLTNYTRLSVEDPAELSALYVSNTLHSPRDASHIITAASPGTGTSQPPPPSQKSTATSHVPSQNAKRPVSNPLGNLAPTSPQQASLPGLPSNAHVLQMPNSEHVLLAVRRGTDLRLVQIIKTSVLATAYSSLN</sequence>